<dbReference type="InterPro" id="IPR016193">
    <property type="entry name" value="Cytidine_deaminase-like"/>
</dbReference>
<feature type="binding site" evidence="12">
    <location>
        <position position="118"/>
    </location>
    <ligand>
        <name>Zn(2+)</name>
        <dbReference type="ChEBI" id="CHEBI:29105"/>
        <note>catalytic</note>
    </ligand>
</feature>
<dbReference type="PANTHER" id="PTHR11644:SF2">
    <property type="entry name" value="CYTIDINE DEAMINASE"/>
    <property type="match status" value="1"/>
</dbReference>
<evidence type="ECO:0000256" key="9">
    <source>
        <dbReference type="ARBA" id="ARBA00049558"/>
    </source>
</evidence>
<dbReference type="SUPFAM" id="SSF53927">
    <property type="entry name" value="Cytidine deaminase-like"/>
    <property type="match status" value="1"/>
</dbReference>
<evidence type="ECO:0000256" key="3">
    <source>
        <dbReference type="ARBA" id="ARBA00006576"/>
    </source>
</evidence>
<dbReference type="FunFam" id="3.40.140.10:FF:000008">
    <property type="entry name" value="Cytidine deaminase"/>
    <property type="match status" value="1"/>
</dbReference>
<dbReference type="InterPro" id="IPR002125">
    <property type="entry name" value="CMP_dCMP_dom"/>
</dbReference>
<keyword evidence="5 12" id="KW-0479">Metal-binding</keyword>
<dbReference type="GO" id="GO:0055086">
    <property type="term" value="P:nucleobase-containing small molecule metabolic process"/>
    <property type="evidence" value="ECO:0007669"/>
    <property type="project" value="UniProtKB-ARBA"/>
</dbReference>
<comment type="caution">
    <text evidence="15">The sequence shown here is derived from an EMBL/GenBank/DDBJ whole genome shotgun (WGS) entry which is preliminary data.</text>
</comment>
<evidence type="ECO:0000256" key="10">
    <source>
        <dbReference type="PIRSR" id="PIRSR606262-1"/>
    </source>
</evidence>
<evidence type="ECO:0000256" key="11">
    <source>
        <dbReference type="PIRSR" id="PIRSR606262-2"/>
    </source>
</evidence>
<comment type="catalytic activity">
    <reaction evidence="13">
        <text>2'-deoxycytidine + H2O + H(+) = 2'-deoxyuridine + NH4(+)</text>
        <dbReference type="Rhea" id="RHEA:13433"/>
        <dbReference type="ChEBI" id="CHEBI:15377"/>
        <dbReference type="ChEBI" id="CHEBI:15378"/>
        <dbReference type="ChEBI" id="CHEBI:15698"/>
        <dbReference type="ChEBI" id="CHEBI:16450"/>
        <dbReference type="ChEBI" id="CHEBI:28938"/>
        <dbReference type="EC" id="3.5.4.5"/>
    </reaction>
</comment>
<dbReference type="Proteomes" id="UP000813444">
    <property type="component" value="Unassembled WGS sequence"/>
</dbReference>
<feature type="binding site" evidence="11">
    <location>
        <begin position="71"/>
        <end position="77"/>
    </location>
    <ligand>
        <name>substrate</name>
    </ligand>
</feature>
<dbReference type="InterPro" id="IPR006262">
    <property type="entry name" value="Cyt_deam_tetra"/>
</dbReference>
<protein>
    <recommendedName>
        <fullName evidence="4 13">Cytidine deaminase</fullName>
        <ecNumber evidence="4 13">3.5.4.5</ecNumber>
    </recommendedName>
    <alternativeName>
        <fullName evidence="8 13">Cytidine aminohydrolase</fullName>
    </alternativeName>
</protein>
<evidence type="ECO:0000256" key="6">
    <source>
        <dbReference type="ARBA" id="ARBA00022801"/>
    </source>
</evidence>
<comment type="cofactor">
    <cofactor evidence="1 12 13">
        <name>Zn(2+)</name>
        <dbReference type="ChEBI" id="CHEBI:29105"/>
    </cofactor>
</comment>
<feature type="binding site" evidence="12">
    <location>
        <position position="115"/>
    </location>
    <ligand>
        <name>Zn(2+)</name>
        <dbReference type="ChEBI" id="CHEBI:29105"/>
        <note>catalytic</note>
    </ligand>
</feature>
<dbReference type="GO" id="GO:0008270">
    <property type="term" value="F:zinc ion binding"/>
    <property type="evidence" value="ECO:0007669"/>
    <property type="project" value="UniProtKB-UniRule"/>
</dbReference>
<evidence type="ECO:0000256" key="13">
    <source>
        <dbReference type="RuleBase" id="RU364006"/>
    </source>
</evidence>
<evidence type="ECO:0000313" key="15">
    <source>
        <dbReference type="EMBL" id="KAH7328914.1"/>
    </source>
</evidence>
<keyword evidence="6 13" id="KW-0378">Hydrolase</keyword>
<keyword evidence="7 12" id="KW-0862">Zinc</keyword>
<comment type="catalytic activity">
    <reaction evidence="9 13">
        <text>cytidine + H2O + H(+) = uridine + NH4(+)</text>
        <dbReference type="Rhea" id="RHEA:16069"/>
        <dbReference type="ChEBI" id="CHEBI:15377"/>
        <dbReference type="ChEBI" id="CHEBI:15378"/>
        <dbReference type="ChEBI" id="CHEBI:16704"/>
        <dbReference type="ChEBI" id="CHEBI:17562"/>
        <dbReference type="ChEBI" id="CHEBI:28938"/>
        <dbReference type="EC" id="3.5.4.5"/>
    </reaction>
</comment>
<organism evidence="15 16">
    <name type="scientific">Stachybotrys elegans</name>
    <dbReference type="NCBI Taxonomy" id="80388"/>
    <lineage>
        <taxon>Eukaryota</taxon>
        <taxon>Fungi</taxon>
        <taxon>Dikarya</taxon>
        <taxon>Ascomycota</taxon>
        <taxon>Pezizomycotina</taxon>
        <taxon>Sordariomycetes</taxon>
        <taxon>Hypocreomycetidae</taxon>
        <taxon>Hypocreales</taxon>
        <taxon>Stachybotryaceae</taxon>
        <taxon>Stachybotrys</taxon>
    </lineage>
</organism>
<dbReference type="EMBL" id="JAGPNK010000001">
    <property type="protein sequence ID" value="KAH7328914.1"/>
    <property type="molecule type" value="Genomic_DNA"/>
</dbReference>
<dbReference type="GO" id="GO:0005829">
    <property type="term" value="C:cytosol"/>
    <property type="evidence" value="ECO:0007669"/>
    <property type="project" value="TreeGrafter"/>
</dbReference>
<evidence type="ECO:0000256" key="12">
    <source>
        <dbReference type="PIRSR" id="PIRSR606262-3"/>
    </source>
</evidence>
<evidence type="ECO:0000256" key="1">
    <source>
        <dbReference type="ARBA" id="ARBA00001947"/>
    </source>
</evidence>
<dbReference type="PANTHER" id="PTHR11644">
    <property type="entry name" value="CYTIDINE DEAMINASE"/>
    <property type="match status" value="1"/>
</dbReference>
<dbReference type="Pfam" id="PF00383">
    <property type="entry name" value="dCMP_cyt_deam_1"/>
    <property type="match status" value="1"/>
</dbReference>
<comment type="function">
    <text evidence="2 13">This enzyme scavenges exogenous and endogenous cytidine and 2'-deoxycytidine for UMP synthesis.</text>
</comment>
<dbReference type="Gene3D" id="3.40.140.10">
    <property type="entry name" value="Cytidine Deaminase, domain 2"/>
    <property type="match status" value="1"/>
</dbReference>
<evidence type="ECO:0000256" key="8">
    <source>
        <dbReference type="ARBA" id="ARBA00032005"/>
    </source>
</evidence>
<dbReference type="CDD" id="cd01283">
    <property type="entry name" value="cytidine_deaminase"/>
    <property type="match status" value="1"/>
</dbReference>
<evidence type="ECO:0000256" key="5">
    <source>
        <dbReference type="ARBA" id="ARBA00022723"/>
    </source>
</evidence>
<feature type="active site" description="Proton donor" evidence="10">
    <location>
        <position position="84"/>
    </location>
</feature>
<dbReference type="NCBIfam" id="NF004064">
    <property type="entry name" value="PRK05578.1"/>
    <property type="match status" value="1"/>
</dbReference>
<dbReference type="PROSITE" id="PS51747">
    <property type="entry name" value="CYT_DCMP_DEAMINASES_2"/>
    <property type="match status" value="1"/>
</dbReference>
<evidence type="ECO:0000256" key="7">
    <source>
        <dbReference type="ARBA" id="ARBA00022833"/>
    </source>
</evidence>
<evidence type="ECO:0000256" key="2">
    <source>
        <dbReference type="ARBA" id="ARBA00003949"/>
    </source>
</evidence>
<dbReference type="AlphaFoldDB" id="A0A8K0T847"/>
<keyword evidence="16" id="KW-1185">Reference proteome</keyword>
<feature type="binding site" evidence="12">
    <location>
        <position position="82"/>
    </location>
    <ligand>
        <name>Zn(2+)</name>
        <dbReference type="ChEBI" id="CHEBI:29105"/>
        <note>catalytic</note>
    </ligand>
</feature>
<comment type="similarity">
    <text evidence="3 13">Belongs to the cytidine and deoxycytidylate deaminase family.</text>
</comment>
<dbReference type="GO" id="GO:0004126">
    <property type="term" value="F:cytidine deaminase activity"/>
    <property type="evidence" value="ECO:0007669"/>
    <property type="project" value="UniProtKB-UniRule"/>
</dbReference>
<evidence type="ECO:0000256" key="4">
    <source>
        <dbReference type="ARBA" id="ARBA00012783"/>
    </source>
</evidence>
<dbReference type="InterPro" id="IPR050202">
    <property type="entry name" value="Cyt/Deoxycyt_deaminase"/>
</dbReference>
<dbReference type="GO" id="GO:0072527">
    <property type="term" value="P:pyrimidine-containing compound metabolic process"/>
    <property type="evidence" value="ECO:0007669"/>
    <property type="project" value="UniProtKB-ARBA"/>
</dbReference>
<evidence type="ECO:0000313" key="16">
    <source>
        <dbReference type="Proteomes" id="UP000813444"/>
    </source>
</evidence>
<accession>A0A8K0T847</accession>
<proteinExistence type="inferred from homology"/>
<dbReference type="EC" id="3.5.4.5" evidence="4 13"/>
<dbReference type="OrthoDB" id="414540at2759"/>
<evidence type="ECO:0000259" key="14">
    <source>
        <dbReference type="PROSITE" id="PS51747"/>
    </source>
</evidence>
<sequence length="171" mass="17982">MAEPYGKLIAHQDAAAVEAACQAMGLSSTQFAELASRVAAAKATAYCPYSQFRVGTTLLAADGETYISGANVENAAYPVGTCAERVAMGRAVTDGFREFKAVAVATDISPPASSCGMCRQFMREFCALSTPILMFDKNGDFMVLTMGQLLPQSFGPENLPPPPPLTGIKGK</sequence>
<dbReference type="NCBIfam" id="TIGR01354">
    <property type="entry name" value="cyt_deam_tetra"/>
    <property type="match status" value="1"/>
</dbReference>
<gene>
    <name evidence="15" type="ORF">B0I35DRAFT_473571</name>
</gene>
<feature type="domain" description="CMP/dCMP-type deaminase" evidence="14">
    <location>
        <begin position="29"/>
        <end position="157"/>
    </location>
</feature>
<name>A0A8K0T847_9HYPO</name>
<reference evidence="15" key="1">
    <citation type="journal article" date="2021" name="Nat. Commun.">
        <title>Genetic determinants of endophytism in the Arabidopsis root mycobiome.</title>
        <authorList>
            <person name="Mesny F."/>
            <person name="Miyauchi S."/>
            <person name="Thiergart T."/>
            <person name="Pickel B."/>
            <person name="Atanasova L."/>
            <person name="Karlsson M."/>
            <person name="Huettel B."/>
            <person name="Barry K.W."/>
            <person name="Haridas S."/>
            <person name="Chen C."/>
            <person name="Bauer D."/>
            <person name="Andreopoulos W."/>
            <person name="Pangilinan J."/>
            <person name="LaButti K."/>
            <person name="Riley R."/>
            <person name="Lipzen A."/>
            <person name="Clum A."/>
            <person name="Drula E."/>
            <person name="Henrissat B."/>
            <person name="Kohler A."/>
            <person name="Grigoriev I.V."/>
            <person name="Martin F.M."/>
            <person name="Hacquard S."/>
        </authorList>
    </citation>
    <scope>NUCLEOTIDE SEQUENCE</scope>
    <source>
        <strain evidence="15">MPI-CAGE-CH-0235</strain>
    </source>
</reference>